<proteinExistence type="predicted"/>
<evidence type="ECO:0000313" key="12">
    <source>
        <dbReference type="Proteomes" id="UP000182517"/>
    </source>
</evidence>
<evidence type="ECO:0000256" key="1">
    <source>
        <dbReference type="ARBA" id="ARBA00003761"/>
    </source>
</evidence>
<name>A0A1L3GST8_9BACT</name>
<evidence type="ECO:0000256" key="3">
    <source>
        <dbReference type="ARBA" id="ARBA00017562"/>
    </source>
</evidence>
<keyword evidence="5 9" id="KW-0276">Fatty acid metabolism</keyword>
<dbReference type="STRING" id="1842532.A7E78_14515"/>
<evidence type="ECO:0000256" key="4">
    <source>
        <dbReference type="ARBA" id="ARBA00022516"/>
    </source>
</evidence>
<dbReference type="KEGG" id="pef:A7E78_14515"/>
<dbReference type="GO" id="GO:0009317">
    <property type="term" value="C:acetyl-CoA carboxylase complex"/>
    <property type="evidence" value="ECO:0007669"/>
    <property type="project" value="InterPro"/>
</dbReference>
<keyword evidence="4 9" id="KW-0444">Lipid biosynthesis</keyword>
<dbReference type="UniPathway" id="UPA00094"/>
<dbReference type="OrthoDB" id="9811735at2"/>
<evidence type="ECO:0000256" key="2">
    <source>
        <dbReference type="ARBA" id="ARBA00005194"/>
    </source>
</evidence>
<dbReference type="RefSeq" id="WP_072284954.1">
    <property type="nucleotide sequence ID" value="NZ_CP015519.1"/>
</dbReference>
<evidence type="ECO:0000256" key="9">
    <source>
        <dbReference type="RuleBase" id="RU364072"/>
    </source>
</evidence>
<keyword evidence="8 9" id="KW-0092">Biotin</keyword>
<dbReference type="SUPFAM" id="SSF51230">
    <property type="entry name" value="Single hybrid motif"/>
    <property type="match status" value="1"/>
</dbReference>
<gene>
    <name evidence="11" type="ORF">A7E78_14515</name>
</gene>
<evidence type="ECO:0000313" key="11">
    <source>
        <dbReference type="EMBL" id="APG28930.1"/>
    </source>
</evidence>
<feature type="domain" description="Lipoyl-binding" evidence="10">
    <location>
        <begin position="76"/>
        <end position="152"/>
    </location>
</feature>
<dbReference type="CDD" id="cd06850">
    <property type="entry name" value="biotinyl_domain"/>
    <property type="match status" value="1"/>
</dbReference>
<keyword evidence="7 9" id="KW-0275">Fatty acid biosynthesis</keyword>
<dbReference type="InterPro" id="IPR000089">
    <property type="entry name" value="Biotin_lipoyl"/>
</dbReference>
<dbReference type="NCBIfam" id="TIGR00531">
    <property type="entry name" value="BCCP"/>
    <property type="match status" value="1"/>
</dbReference>
<dbReference type="PANTHER" id="PTHR45266">
    <property type="entry name" value="OXALOACETATE DECARBOXYLASE ALPHA CHAIN"/>
    <property type="match status" value="1"/>
</dbReference>
<dbReference type="Pfam" id="PF00364">
    <property type="entry name" value="Biotin_lipoyl"/>
    <property type="match status" value="1"/>
</dbReference>
<dbReference type="InterPro" id="IPR050709">
    <property type="entry name" value="Biotin_Carboxyl_Carrier/Decarb"/>
</dbReference>
<dbReference type="PANTHER" id="PTHR45266:SF3">
    <property type="entry name" value="OXALOACETATE DECARBOXYLASE ALPHA CHAIN"/>
    <property type="match status" value="1"/>
</dbReference>
<dbReference type="InterPro" id="IPR001249">
    <property type="entry name" value="AcCoA_biotinCC"/>
</dbReference>
<dbReference type="EMBL" id="CP015519">
    <property type="protein sequence ID" value="APG28930.1"/>
    <property type="molecule type" value="Genomic_DNA"/>
</dbReference>
<dbReference type="AlphaFoldDB" id="A0A1L3GST8"/>
<evidence type="ECO:0000256" key="7">
    <source>
        <dbReference type="ARBA" id="ARBA00023160"/>
    </source>
</evidence>
<dbReference type="GO" id="GO:0006633">
    <property type="term" value="P:fatty acid biosynthetic process"/>
    <property type="evidence" value="ECO:0007669"/>
    <property type="project" value="UniProtKB-UniPathway"/>
</dbReference>
<dbReference type="GO" id="GO:0003989">
    <property type="term" value="F:acetyl-CoA carboxylase activity"/>
    <property type="evidence" value="ECO:0007669"/>
    <property type="project" value="InterPro"/>
</dbReference>
<reference evidence="11 12" key="1">
    <citation type="journal article" date="2017" name="Genome Announc.">
        <title>Complete Genome Sequences of Two Acetylene-Fermenting Pelobacter acetylenicus Strains.</title>
        <authorList>
            <person name="Sutton J.M."/>
            <person name="Baesman S.M."/>
            <person name="Fierst J.L."/>
            <person name="Poret-Peterson A.T."/>
            <person name="Oremland R.S."/>
            <person name="Dunlap D.S."/>
            <person name="Akob D.M."/>
        </authorList>
    </citation>
    <scope>NUCLEOTIDE SEQUENCE [LARGE SCALE GENOMIC DNA]</scope>
    <source>
        <strain evidence="11 12">SFB93</strain>
    </source>
</reference>
<keyword evidence="12" id="KW-1185">Reference proteome</keyword>
<accession>A0A1L3GST8</accession>
<dbReference type="InterPro" id="IPR001882">
    <property type="entry name" value="Biotin_BS"/>
</dbReference>
<evidence type="ECO:0000256" key="6">
    <source>
        <dbReference type="ARBA" id="ARBA00023098"/>
    </source>
</evidence>
<protein>
    <recommendedName>
        <fullName evidence="3 9">Biotin carboxyl carrier protein of acetyl-CoA carboxylase</fullName>
    </recommendedName>
</protein>
<comment type="pathway">
    <text evidence="2 9">Lipid metabolism; fatty acid biosynthesis.</text>
</comment>
<dbReference type="PROSITE" id="PS00188">
    <property type="entry name" value="BIOTIN"/>
    <property type="match status" value="1"/>
</dbReference>
<evidence type="ECO:0000259" key="10">
    <source>
        <dbReference type="PROSITE" id="PS50968"/>
    </source>
</evidence>
<keyword evidence="6 9" id="KW-0443">Lipid metabolism</keyword>
<dbReference type="Proteomes" id="UP000182517">
    <property type="component" value="Chromosome"/>
</dbReference>
<dbReference type="PRINTS" id="PR01071">
    <property type="entry name" value="ACOABIOTINCC"/>
</dbReference>
<organism evidence="11 12">
    <name type="scientific">Syntrophotalea acetylenivorans</name>
    <dbReference type="NCBI Taxonomy" id="1842532"/>
    <lineage>
        <taxon>Bacteria</taxon>
        <taxon>Pseudomonadati</taxon>
        <taxon>Thermodesulfobacteriota</taxon>
        <taxon>Desulfuromonadia</taxon>
        <taxon>Desulfuromonadales</taxon>
        <taxon>Syntrophotaleaceae</taxon>
        <taxon>Syntrophotalea</taxon>
    </lineage>
</organism>
<evidence type="ECO:0000256" key="5">
    <source>
        <dbReference type="ARBA" id="ARBA00022832"/>
    </source>
</evidence>
<dbReference type="InterPro" id="IPR011053">
    <property type="entry name" value="Single_hybrid_motif"/>
</dbReference>
<evidence type="ECO:0000256" key="8">
    <source>
        <dbReference type="ARBA" id="ARBA00023267"/>
    </source>
</evidence>
<sequence>MDIKNIKSLIRMVTQTDITEFELESDGEKLVIRRGSQVVTTSMPVAPMPVAAPAVSAAPVAVPVAPAEAEAVDDGLEEVTSPIVGTFYRSPSPESDSYVEVGSVVEKGQTLCIVEAMKLMNEIEAEYKCKVVKILKENAEPVEYGDSLFLVEPL</sequence>
<dbReference type="PROSITE" id="PS50968">
    <property type="entry name" value="BIOTINYL_LIPOYL"/>
    <property type="match status" value="1"/>
</dbReference>
<comment type="function">
    <text evidence="1 9">This protein is a component of the acetyl coenzyme A carboxylase complex; first, biotin carboxylase catalyzes the carboxylation of the carrier protein and then the transcarboxylase transfers the carboxyl group to form malonyl-CoA.</text>
</comment>
<dbReference type="Gene3D" id="2.40.50.100">
    <property type="match status" value="1"/>
</dbReference>